<evidence type="ECO:0000313" key="5">
    <source>
        <dbReference type="EMBL" id="KRM69014.1"/>
    </source>
</evidence>
<dbReference type="PANTHER" id="PTHR38011">
    <property type="entry name" value="DIHYDROFOLATE REDUCTASE FAMILY PROTEIN (AFU_ORTHOLOGUE AFUA_8G06820)"/>
    <property type="match status" value="1"/>
</dbReference>
<evidence type="ECO:0000256" key="3">
    <source>
        <dbReference type="ARBA" id="ARBA00023002"/>
    </source>
</evidence>
<dbReference type="Proteomes" id="UP000052012">
    <property type="component" value="Unassembled WGS sequence"/>
</dbReference>
<dbReference type="InterPro" id="IPR024072">
    <property type="entry name" value="DHFR-like_dom_sf"/>
</dbReference>
<dbReference type="GO" id="GO:0009231">
    <property type="term" value="P:riboflavin biosynthetic process"/>
    <property type="evidence" value="ECO:0007669"/>
    <property type="project" value="InterPro"/>
</dbReference>
<name>A0A0R2AZS1_9LACO</name>
<evidence type="ECO:0000259" key="4">
    <source>
        <dbReference type="Pfam" id="PF01872"/>
    </source>
</evidence>
<gene>
    <name evidence="5" type="ORF">FD06_GL000820</name>
</gene>
<proteinExistence type="predicted"/>
<keyword evidence="2" id="KW-0521">NADP</keyword>
<sequence length="248" mass="28003">MLMNRPYVFCYMAPSLNGKIKGSYRKKLEEENSDATKLFYVEGFTPEGRYGDNQGVMCGRLTTDENLTKFKKPELDTNAEIVKAGDFIAKDINLDNKFYISVDPKGKIAWQNSTIKFGNLTNNIIEIITNETSNEYKDFLRRKNISYIIAGDKNIDFETALMKLKKLFKIEKLMLGGGGILNWSLIQQNLCDEISLLVMPTADGSPDTPSLFQSKDGMSGDKPVSFNLKTVEKKGNIAWLTYTINNNN</sequence>
<dbReference type="InterPro" id="IPR002734">
    <property type="entry name" value="RibDG_C"/>
</dbReference>
<organism evidence="5 6">
    <name type="scientific">Apilactobacillus ozensis DSM 23829 = JCM 17196</name>
    <dbReference type="NCBI Taxonomy" id="1423781"/>
    <lineage>
        <taxon>Bacteria</taxon>
        <taxon>Bacillati</taxon>
        <taxon>Bacillota</taxon>
        <taxon>Bacilli</taxon>
        <taxon>Lactobacillales</taxon>
        <taxon>Lactobacillaceae</taxon>
        <taxon>Apilactobacillus</taxon>
    </lineage>
</organism>
<dbReference type="EMBL" id="AYYQ01000009">
    <property type="protein sequence ID" value="KRM69014.1"/>
    <property type="molecule type" value="Genomic_DNA"/>
</dbReference>
<dbReference type="STRING" id="1423781.FD06_GL000820"/>
<dbReference type="InterPro" id="IPR050765">
    <property type="entry name" value="Riboflavin_Biosynth_HTPR"/>
</dbReference>
<dbReference type="PATRIC" id="fig|1423781.4.peg.851"/>
<keyword evidence="6" id="KW-1185">Reference proteome</keyword>
<evidence type="ECO:0000256" key="1">
    <source>
        <dbReference type="ARBA" id="ARBA00005104"/>
    </source>
</evidence>
<accession>A0A0R2AZS1</accession>
<dbReference type="AlphaFoldDB" id="A0A0R2AZS1"/>
<dbReference type="Pfam" id="PF01872">
    <property type="entry name" value="RibD_C"/>
    <property type="match status" value="1"/>
</dbReference>
<dbReference type="Gene3D" id="3.40.430.10">
    <property type="entry name" value="Dihydrofolate Reductase, subunit A"/>
    <property type="match status" value="1"/>
</dbReference>
<comment type="pathway">
    <text evidence="1">Cofactor biosynthesis; riboflavin biosynthesis.</text>
</comment>
<dbReference type="PANTHER" id="PTHR38011:SF7">
    <property type="entry name" value="2,5-DIAMINO-6-RIBOSYLAMINO-4(3H)-PYRIMIDINONE 5'-PHOSPHATE REDUCTASE"/>
    <property type="match status" value="1"/>
</dbReference>
<evidence type="ECO:0000256" key="2">
    <source>
        <dbReference type="ARBA" id="ARBA00022857"/>
    </source>
</evidence>
<evidence type="ECO:0000313" key="6">
    <source>
        <dbReference type="Proteomes" id="UP000052012"/>
    </source>
</evidence>
<dbReference type="SUPFAM" id="SSF53597">
    <property type="entry name" value="Dihydrofolate reductase-like"/>
    <property type="match status" value="1"/>
</dbReference>
<dbReference type="GO" id="GO:0008703">
    <property type="term" value="F:5-amino-6-(5-phosphoribosylamino)uracil reductase activity"/>
    <property type="evidence" value="ECO:0007669"/>
    <property type="project" value="InterPro"/>
</dbReference>
<reference evidence="5 6" key="1">
    <citation type="journal article" date="2015" name="Genome Announc.">
        <title>Expanding the biotechnology potential of lactobacilli through comparative genomics of 213 strains and associated genera.</title>
        <authorList>
            <person name="Sun Z."/>
            <person name="Harris H.M."/>
            <person name="McCann A."/>
            <person name="Guo C."/>
            <person name="Argimon S."/>
            <person name="Zhang W."/>
            <person name="Yang X."/>
            <person name="Jeffery I.B."/>
            <person name="Cooney J.C."/>
            <person name="Kagawa T.F."/>
            <person name="Liu W."/>
            <person name="Song Y."/>
            <person name="Salvetti E."/>
            <person name="Wrobel A."/>
            <person name="Rasinkangas P."/>
            <person name="Parkhill J."/>
            <person name="Rea M.C."/>
            <person name="O'Sullivan O."/>
            <person name="Ritari J."/>
            <person name="Douillard F.P."/>
            <person name="Paul Ross R."/>
            <person name="Yang R."/>
            <person name="Briner A.E."/>
            <person name="Felis G.E."/>
            <person name="de Vos W.M."/>
            <person name="Barrangou R."/>
            <person name="Klaenhammer T.R."/>
            <person name="Caufield P.W."/>
            <person name="Cui Y."/>
            <person name="Zhang H."/>
            <person name="O'Toole P.W."/>
        </authorList>
    </citation>
    <scope>NUCLEOTIDE SEQUENCE [LARGE SCALE GENOMIC DNA]</scope>
    <source>
        <strain evidence="5 6">DSM 23829</strain>
    </source>
</reference>
<protein>
    <recommendedName>
        <fullName evidence="4">Bacterial bifunctional deaminase-reductase C-terminal domain-containing protein</fullName>
    </recommendedName>
</protein>
<keyword evidence="3" id="KW-0560">Oxidoreductase</keyword>
<feature type="domain" description="Bacterial bifunctional deaminase-reductase C-terminal" evidence="4">
    <location>
        <begin position="127"/>
        <end position="233"/>
    </location>
</feature>
<comment type="caution">
    <text evidence="5">The sequence shown here is derived from an EMBL/GenBank/DDBJ whole genome shotgun (WGS) entry which is preliminary data.</text>
</comment>